<dbReference type="KEGG" id="sgy:Sgly_0485"/>
<dbReference type="InterPro" id="IPR049516">
    <property type="entry name" value="FAD-depend_C"/>
</dbReference>
<name>F0SYP9_SYNGF</name>
<keyword evidence="4" id="KW-1185">Reference proteome</keyword>
<protein>
    <submittedName>
        <fullName evidence="3">FAD-dependent pyridine nucleotide-disulfide oxidoreductase</fullName>
    </submittedName>
</protein>
<dbReference type="Gene3D" id="3.30.70.2700">
    <property type="match status" value="1"/>
</dbReference>
<evidence type="ECO:0000259" key="1">
    <source>
        <dbReference type="Pfam" id="PF07992"/>
    </source>
</evidence>
<dbReference type="Gene3D" id="3.50.50.60">
    <property type="entry name" value="FAD/NAD(P)-binding domain"/>
    <property type="match status" value="2"/>
</dbReference>
<dbReference type="GO" id="GO:0016491">
    <property type="term" value="F:oxidoreductase activity"/>
    <property type="evidence" value="ECO:0007669"/>
    <property type="project" value="InterPro"/>
</dbReference>
<dbReference type="InterPro" id="IPR036188">
    <property type="entry name" value="FAD/NAD-bd_sf"/>
</dbReference>
<evidence type="ECO:0000313" key="3">
    <source>
        <dbReference type="EMBL" id="ADY54850.1"/>
    </source>
</evidence>
<dbReference type="PRINTS" id="PR00368">
    <property type="entry name" value="FADPNR"/>
</dbReference>
<evidence type="ECO:0000259" key="2">
    <source>
        <dbReference type="Pfam" id="PF21688"/>
    </source>
</evidence>
<dbReference type="PANTHER" id="PTHR42842:SF3">
    <property type="entry name" value="FAD_NAD(P)-BINDING OXIDOREDUCTASE FAMILY PROTEIN"/>
    <property type="match status" value="1"/>
</dbReference>
<dbReference type="HOGENOM" id="CLU_028644_3_0_9"/>
<organism evidence="3 4">
    <name type="scientific">Syntrophobotulus glycolicus (strain DSM 8271 / FlGlyR)</name>
    <dbReference type="NCBI Taxonomy" id="645991"/>
    <lineage>
        <taxon>Bacteria</taxon>
        <taxon>Bacillati</taxon>
        <taxon>Bacillota</taxon>
        <taxon>Clostridia</taxon>
        <taxon>Eubacteriales</taxon>
        <taxon>Desulfitobacteriaceae</taxon>
        <taxon>Syntrophobotulus</taxon>
    </lineage>
</organism>
<dbReference type="InterPro" id="IPR028348">
    <property type="entry name" value="FAD-binding_protein"/>
</dbReference>
<feature type="domain" description="FAD/NAD(P)-binding" evidence="1">
    <location>
        <begin position="103"/>
        <end position="268"/>
    </location>
</feature>
<dbReference type="eggNOG" id="COG2509">
    <property type="taxonomic scope" value="Bacteria"/>
</dbReference>
<dbReference type="OrthoDB" id="9762921at2"/>
<dbReference type="RefSeq" id="WP_013623721.1">
    <property type="nucleotide sequence ID" value="NC_015172.1"/>
</dbReference>
<dbReference type="Pfam" id="PF21688">
    <property type="entry name" value="FAD-depend_C"/>
    <property type="match status" value="1"/>
</dbReference>
<sequence>MDIIWPDLKISIDEDEAQLPDFIGHKLGIADDRISNFRVLRRAVDARKKPSIYFVYTVGFTLEGSKQELRRILSRNSHLRKNVSEPEKKTEHKPEKKLLHRPVVIGAGPAGYFAALALAEAGYKPLVLERGEAVENRGKSVQRFWQEGRLNLESNVQFGEGGAGTFSDGKLTTRIHDDRTRYVLDTFVQFGASPEILFQAKPHIGTDVLTSIVKNMRKRIQELQGEVRFETKVTGLSFRDGRLYAVMAGGEAIPAEAVILAVGNSARDVYGFLFKAGVMIERKPFAIGLRIEHDQSFINWSQYGMESHPRLGAAEYQLTYKDSSTGRGAYSFCMCPGGRVIASSSEEFGVVTNGMSEWARDSGVANSAIVVTVRPEDFSSEHPLAGVEFQRSWEHRAFLLGGESYRAPAQNTMDFINNKLTGELSGKYTYAPGVVPANLRQTLPPEIGEVLARSFLDFDRKIKGFLKDSVLTGVETRTSAPVRILRDETGQSPSAKGLFPAGEGAGYAGGIMSSAVDGLRMAEKLISMYTVSYRE</sequence>
<dbReference type="STRING" id="645991.Sgly_0485"/>
<dbReference type="InterPro" id="IPR023753">
    <property type="entry name" value="FAD/NAD-binding_dom"/>
</dbReference>
<dbReference type="SUPFAM" id="SSF51905">
    <property type="entry name" value="FAD/NAD(P)-binding domain"/>
    <property type="match status" value="1"/>
</dbReference>
<dbReference type="AlphaFoldDB" id="F0SYP9"/>
<proteinExistence type="predicted"/>
<gene>
    <name evidence="3" type="ordered locus">Sgly_0485</name>
</gene>
<feature type="domain" description="FAD-dependent protein C-terminal" evidence="2">
    <location>
        <begin position="284"/>
        <end position="478"/>
    </location>
</feature>
<dbReference type="PIRSF" id="PIRSF038984">
    <property type="entry name" value="FAD_binding_protein"/>
    <property type="match status" value="1"/>
</dbReference>
<dbReference type="EMBL" id="CP002547">
    <property type="protein sequence ID" value="ADY54850.1"/>
    <property type="molecule type" value="Genomic_DNA"/>
</dbReference>
<accession>F0SYP9</accession>
<dbReference type="Pfam" id="PF07992">
    <property type="entry name" value="Pyr_redox_2"/>
    <property type="match status" value="1"/>
</dbReference>
<dbReference type="PRINTS" id="PR00411">
    <property type="entry name" value="PNDRDTASEI"/>
</dbReference>
<evidence type="ECO:0000313" key="4">
    <source>
        <dbReference type="Proteomes" id="UP000007488"/>
    </source>
</evidence>
<dbReference type="Proteomes" id="UP000007488">
    <property type="component" value="Chromosome"/>
</dbReference>
<dbReference type="PANTHER" id="PTHR42842">
    <property type="entry name" value="FAD/NAD(P)-BINDING OXIDOREDUCTASE"/>
    <property type="match status" value="1"/>
</dbReference>
<reference evidence="3 4" key="1">
    <citation type="journal article" date="2011" name="Stand. Genomic Sci.">
        <title>Complete genome sequence of Syntrophobotulus glycolicus type strain (FlGlyR).</title>
        <authorList>
            <person name="Han C."/>
            <person name="Mwirichia R."/>
            <person name="Chertkov O."/>
            <person name="Held B."/>
            <person name="Lapidus A."/>
            <person name="Nolan M."/>
            <person name="Lucas S."/>
            <person name="Hammon N."/>
            <person name="Deshpande S."/>
            <person name="Cheng J.F."/>
            <person name="Tapia R."/>
            <person name="Goodwin L."/>
            <person name="Pitluck S."/>
            <person name="Huntemann M."/>
            <person name="Liolios K."/>
            <person name="Ivanova N."/>
            <person name="Pagani I."/>
            <person name="Mavromatis K."/>
            <person name="Ovchinikova G."/>
            <person name="Pati A."/>
            <person name="Chen A."/>
            <person name="Palaniappan K."/>
            <person name="Land M."/>
            <person name="Hauser L."/>
            <person name="Brambilla E.M."/>
            <person name="Rohde M."/>
            <person name="Spring S."/>
            <person name="Sikorski J."/>
            <person name="Goker M."/>
            <person name="Woyke T."/>
            <person name="Bristow J."/>
            <person name="Eisen J.A."/>
            <person name="Markowitz V."/>
            <person name="Hugenholtz P."/>
            <person name="Kyrpides N.C."/>
            <person name="Klenk H.P."/>
            <person name="Detter J.C."/>
        </authorList>
    </citation>
    <scope>NUCLEOTIDE SEQUENCE [LARGE SCALE GENOMIC DNA]</scope>
    <source>
        <strain evidence="4">DSM 8271 / FlGlyR</strain>
    </source>
</reference>
<reference evidence="4" key="2">
    <citation type="submission" date="2011-02" db="EMBL/GenBank/DDBJ databases">
        <title>The complete genome of Syntrophobotulus glycolicus DSM 8271.</title>
        <authorList>
            <person name="Lucas S."/>
            <person name="Copeland A."/>
            <person name="Lapidus A."/>
            <person name="Bruce D."/>
            <person name="Goodwin L."/>
            <person name="Pitluck S."/>
            <person name="Kyrpides N."/>
            <person name="Mavromatis K."/>
            <person name="Pagani I."/>
            <person name="Ivanova N."/>
            <person name="Mikhailova N."/>
            <person name="Chertkov O."/>
            <person name="Held B."/>
            <person name="Detter J.C."/>
            <person name="Tapia R."/>
            <person name="Han C."/>
            <person name="Land M."/>
            <person name="Hauser L."/>
            <person name="Markowitz V."/>
            <person name="Cheng J.-F."/>
            <person name="Hugenholtz P."/>
            <person name="Woyke T."/>
            <person name="Wu D."/>
            <person name="Spring S."/>
            <person name="Schroeder M."/>
            <person name="Brambilla E."/>
            <person name="Klenk H.-P."/>
            <person name="Eisen J.A."/>
        </authorList>
    </citation>
    <scope>NUCLEOTIDE SEQUENCE [LARGE SCALE GENOMIC DNA]</scope>
    <source>
        <strain evidence="4">DSM 8271 / FlGlyR</strain>
    </source>
</reference>